<protein>
    <submittedName>
        <fullName evidence="1">Uncharacterized protein</fullName>
    </submittedName>
</protein>
<evidence type="ECO:0000313" key="1">
    <source>
        <dbReference type="EMBL" id="RIA89694.1"/>
    </source>
</evidence>
<dbReference type="OrthoDB" id="2409084at2759"/>
<keyword evidence="2" id="KW-1185">Reference proteome</keyword>
<accession>A0A397T3Q6</accession>
<dbReference type="EMBL" id="QKYT01000209">
    <property type="protein sequence ID" value="RIA89694.1"/>
    <property type="molecule type" value="Genomic_DNA"/>
</dbReference>
<evidence type="ECO:0000313" key="2">
    <source>
        <dbReference type="Proteomes" id="UP000265703"/>
    </source>
</evidence>
<organism evidence="1 2">
    <name type="scientific">Glomus cerebriforme</name>
    <dbReference type="NCBI Taxonomy" id="658196"/>
    <lineage>
        <taxon>Eukaryota</taxon>
        <taxon>Fungi</taxon>
        <taxon>Fungi incertae sedis</taxon>
        <taxon>Mucoromycota</taxon>
        <taxon>Glomeromycotina</taxon>
        <taxon>Glomeromycetes</taxon>
        <taxon>Glomerales</taxon>
        <taxon>Glomeraceae</taxon>
        <taxon>Glomus</taxon>
    </lineage>
</organism>
<reference evidence="1 2" key="1">
    <citation type="submission" date="2018-06" db="EMBL/GenBank/DDBJ databases">
        <title>Comparative genomics reveals the genomic features of Rhizophagus irregularis, R. cerebriforme, R. diaphanum and Gigaspora rosea, and their symbiotic lifestyle signature.</title>
        <authorList>
            <person name="Morin E."/>
            <person name="San Clemente H."/>
            <person name="Chen E.C.H."/>
            <person name="De La Providencia I."/>
            <person name="Hainaut M."/>
            <person name="Kuo A."/>
            <person name="Kohler A."/>
            <person name="Murat C."/>
            <person name="Tang N."/>
            <person name="Roy S."/>
            <person name="Loubradou J."/>
            <person name="Henrissat B."/>
            <person name="Grigoriev I.V."/>
            <person name="Corradi N."/>
            <person name="Roux C."/>
            <person name="Martin F.M."/>
        </authorList>
    </citation>
    <scope>NUCLEOTIDE SEQUENCE [LARGE SCALE GENOMIC DNA]</scope>
    <source>
        <strain evidence="1 2">DAOM 227022</strain>
    </source>
</reference>
<sequence>MVTDQKHSSDSMPTEQEVIRYTEKLTQMFGLNKQNTGVYKALFEQILALEKRLEDYHFEYVKLKRKYTVIDTWAKKMDLEWTKRKTLFNFSTMLLVQGKNTIKEFYSKLEECNKNFGHNEEFLKCALLKGLLSKNEIKILMGGLQALALDEIVKRLSPEQ</sequence>
<name>A0A397T3Q6_9GLOM</name>
<dbReference type="AlphaFoldDB" id="A0A397T3Q6"/>
<proteinExistence type="predicted"/>
<comment type="caution">
    <text evidence="1">The sequence shown here is derived from an EMBL/GenBank/DDBJ whole genome shotgun (WGS) entry which is preliminary data.</text>
</comment>
<dbReference type="Proteomes" id="UP000265703">
    <property type="component" value="Unassembled WGS sequence"/>
</dbReference>
<gene>
    <name evidence="1" type="ORF">C1645_738438</name>
</gene>